<accession>A0ABT0PL22</accession>
<dbReference type="PANTHER" id="PTHR30298">
    <property type="entry name" value="H REPEAT-ASSOCIATED PREDICTED TRANSPOSASE"/>
    <property type="match status" value="1"/>
</dbReference>
<gene>
    <name evidence="2" type="ORF">M3P05_19285</name>
</gene>
<dbReference type="Pfam" id="PF13808">
    <property type="entry name" value="DDE_Tnp_1_assoc"/>
    <property type="match status" value="1"/>
</dbReference>
<reference evidence="2 3" key="1">
    <citation type="submission" date="2022-05" db="EMBL/GenBank/DDBJ databases">
        <authorList>
            <person name="Park J.-S."/>
        </authorList>
    </citation>
    <scope>NUCLEOTIDE SEQUENCE [LARGE SCALE GENOMIC DNA]</scope>
    <source>
        <strain evidence="2 3">2012CJ34-2</strain>
    </source>
</reference>
<dbReference type="InterPro" id="IPR032806">
    <property type="entry name" value="YbfD_N"/>
</dbReference>
<evidence type="ECO:0000259" key="1">
    <source>
        <dbReference type="Pfam" id="PF13808"/>
    </source>
</evidence>
<feature type="domain" description="H repeat-associated protein N-terminal" evidence="1">
    <location>
        <begin position="7"/>
        <end position="94"/>
    </location>
</feature>
<dbReference type="Proteomes" id="UP001203338">
    <property type="component" value="Unassembled WGS sequence"/>
</dbReference>
<organism evidence="2 3">
    <name type="scientific">Parendozoicomonas callyspongiae</name>
    <dbReference type="NCBI Taxonomy" id="2942213"/>
    <lineage>
        <taxon>Bacteria</taxon>
        <taxon>Pseudomonadati</taxon>
        <taxon>Pseudomonadota</taxon>
        <taxon>Gammaproteobacteria</taxon>
        <taxon>Oceanospirillales</taxon>
        <taxon>Endozoicomonadaceae</taxon>
        <taxon>Parendozoicomonas</taxon>
    </lineage>
</organism>
<dbReference type="PANTHER" id="PTHR30298:SF0">
    <property type="entry name" value="PROTEIN YBFL-RELATED"/>
    <property type="match status" value="1"/>
</dbReference>
<proteinExistence type="predicted"/>
<dbReference type="NCBIfam" id="NF033564">
    <property type="entry name" value="transpos_ISAs1"/>
    <property type="match status" value="1"/>
</dbReference>
<dbReference type="InterPro" id="IPR051698">
    <property type="entry name" value="Transposase_11-like"/>
</dbReference>
<dbReference type="EMBL" id="JAMFLX010000044">
    <property type="protein sequence ID" value="MCL6272069.1"/>
    <property type="molecule type" value="Genomic_DNA"/>
</dbReference>
<sequence>MNAFTLIEHFSKLPDYRQPWKVEHKLTDILLLVTCAMISGARGWKEIEDFGKYREEWLKKLGDFAGGIPSHDTIERVVSLVNPQQFHQYFSAWMQDCHEATAGVVVAIDGKTVRGSGDRKNQLDPIHMV</sequence>
<dbReference type="RefSeq" id="WP_249701749.1">
    <property type="nucleotide sequence ID" value="NZ_JAMFLX010000044.1"/>
</dbReference>
<comment type="caution">
    <text evidence="2">The sequence shown here is derived from an EMBL/GenBank/DDBJ whole genome shotgun (WGS) entry which is preliminary data.</text>
</comment>
<evidence type="ECO:0000313" key="3">
    <source>
        <dbReference type="Proteomes" id="UP001203338"/>
    </source>
</evidence>
<protein>
    <submittedName>
        <fullName evidence="2">ISAs1 family transposase</fullName>
    </submittedName>
</protein>
<keyword evidence="3" id="KW-1185">Reference proteome</keyword>
<feature type="non-terminal residue" evidence="2">
    <location>
        <position position="129"/>
    </location>
</feature>
<evidence type="ECO:0000313" key="2">
    <source>
        <dbReference type="EMBL" id="MCL6272069.1"/>
    </source>
</evidence>
<name>A0ABT0PL22_9GAMM</name>
<dbReference type="InterPro" id="IPR047647">
    <property type="entry name" value="ISAs1_transpos"/>
</dbReference>